<dbReference type="GO" id="GO:0016740">
    <property type="term" value="F:transferase activity"/>
    <property type="evidence" value="ECO:0007669"/>
    <property type="project" value="UniProtKB-KW"/>
</dbReference>
<dbReference type="InterPro" id="IPR001173">
    <property type="entry name" value="Glyco_trans_2-like"/>
</dbReference>
<organism evidence="2 3">
    <name type="scientific">Candidatus Magasanikbacteria bacterium GW2011_GWA2_45_39</name>
    <dbReference type="NCBI Taxonomy" id="1619041"/>
    <lineage>
        <taxon>Bacteria</taxon>
        <taxon>Candidatus Magasanikiibacteriota</taxon>
    </lineage>
</organism>
<name>A0A0G1PMM1_9BACT</name>
<dbReference type="AlphaFoldDB" id="A0A0G1PMM1"/>
<dbReference type="EMBL" id="LCKX01000027">
    <property type="protein sequence ID" value="KKU06628.1"/>
    <property type="molecule type" value="Genomic_DNA"/>
</dbReference>
<keyword evidence="2" id="KW-0808">Transferase</keyword>
<dbReference type="SUPFAM" id="SSF53448">
    <property type="entry name" value="Nucleotide-diphospho-sugar transferases"/>
    <property type="match status" value="1"/>
</dbReference>
<dbReference type="Gene3D" id="3.90.550.10">
    <property type="entry name" value="Spore Coat Polysaccharide Biosynthesis Protein SpsA, Chain A"/>
    <property type="match status" value="1"/>
</dbReference>
<accession>A0A0G1PMM1</accession>
<dbReference type="CDD" id="cd04179">
    <property type="entry name" value="DPM_DPG-synthase_like"/>
    <property type="match status" value="1"/>
</dbReference>
<protein>
    <submittedName>
        <fullName evidence="2">Glycosyl transferase, family 2</fullName>
    </submittedName>
</protein>
<evidence type="ECO:0000259" key="1">
    <source>
        <dbReference type="Pfam" id="PF00535"/>
    </source>
</evidence>
<comment type="caution">
    <text evidence="2">The sequence shown here is derived from an EMBL/GenBank/DDBJ whole genome shotgun (WGS) entry which is preliminary data.</text>
</comment>
<dbReference type="Proteomes" id="UP000033999">
    <property type="component" value="Unassembled WGS sequence"/>
</dbReference>
<dbReference type="PANTHER" id="PTHR48090">
    <property type="entry name" value="UNDECAPRENYL-PHOSPHATE 4-DEOXY-4-FORMAMIDO-L-ARABINOSE TRANSFERASE-RELATED"/>
    <property type="match status" value="1"/>
</dbReference>
<gene>
    <name evidence="2" type="ORF">UX10_C0027G0002</name>
</gene>
<dbReference type="PANTHER" id="PTHR48090:SF7">
    <property type="entry name" value="RFBJ PROTEIN"/>
    <property type="match status" value="1"/>
</dbReference>
<dbReference type="Pfam" id="PF00535">
    <property type="entry name" value="Glycos_transf_2"/>
    <property type="match status" value="1"/>
</dbReference>
<dbReference type="InterPro" id="IPR050256">
    <property type="entry name" value="Glycosyltransferase_2"/>
</dbReference>
<dbReference type="InterPro" id="IPR029044">
    <property type="entry name" value="Nucleotide-diphossugar_trans"/>
</dbReference>
<proteinExistence type="predicted"/>
<reference evidence="2 3" key="1">
    <citation type="journal article" date="2015" name="Nature">
        <title>rRNA introns, odd ribosomes, and small enigmatic genomes across a large radiation of phyla.</title>
        <authorList>
            <person name="Brown C.T."/>
            <person name="Hug L.A."/>
            <person name="Thomas B.C."/>
            <person name="Sharon I."/>
            <person name="Castelle C.J."/>
            <person name="Singh A."/>
            <person name="Wilkins M.J."/>
            <person name="Williams K.H."/>
            <person name="Banfield J.F."/>
        </authorList>
    </citation>
    <scope>NUCLEOTIDE SEQUENCE [LARGE SCALE GENOMIC DNA]</scope>
</reference>
<sequence>MKVAVILPAYNEEENIERVVQELHTVRPAWDIVVVDDASTDQTGERAHTSGITVLRHLINRGQGAALRTGTEWALLHGADVIIHFDADGQFEARELPDFIAPLLKGEAEVVLGSRFLGNAHTHIPWTKRVLVLPIARLINWYITGIKLSDAHNGLRAFTRDAAFKVHITQDRMAHNSNIVAEIKKNNVPFKELPVTVFYRSYGQRASAGFAILKDLFLEKLIK</sequence>
<evidence type="ECO:0000313" key="3">
    <source>
        <dbReference type="Proteomes" id="UP000033999"/>
    </source>
</evidence>
<feature type="domain" description="Glycosyltransferase 2-like" evidence="1">
    <location>
        <begin position="5"/>
        <end position="163"/>
    </location>
</feature>
<evidence type="ECO:0000313" key="2">
    <source>
        <dbReference type="EMBL" id="KKU06628.1"/>
    </source>
</evidence>